<reference evidence="2" key="1">
    <citation type="submission" date="2013-04" db="EMBL/GenBank/DDBJ databases">
        <authorList>
            <person name="Qu J."/>
            <person name="Murali S.C."/>
            <person name="Bandaranaike D."/>
            <person name="Bellair M."/>
            <person name="Blankenburg K."/>
            <person name="Chao H."/>
            <person name="Dinh H."/>
            <person name="Doddapaneni H."/>
            <person name="Downs B."/>
            <person name="Dugan-Rocha S."/>
            <person name="Elkadiri S."/>
            <person name="Gnanaolivu R.D."/>
            <person name="Hernandez B."/>
            <person name="Javaid M."/>
            <person name="Jayaseelan J.C."/>
            <person name="Lee S."/>
            <person name="Li M."/>
            <person name="Ming W."/>
            <person name="Munidasa M."/>
            <person name="Muniz J."/>
            <person name="Nguyen L."/>
            <person name="Ongeri F."/>
            <person name="Osuji N."/>
            <person name="Pu L.-L."/>
            <person name="Puazo M."/>
            <person name="Qu C."/>
            <person name="Quiroz J."/>
            <person name="Raj R."/>
            <person name="Weissenberger G."/>
            <person name="Xin Y."/>
            <person name="Zou X."/>
            <person name="Han Y."/>
            <person name="Richards S."/>
            <person name="Worley K."/>
            <person name="Muzny D."/>
            <person name="Gibbs R."/>
        </authorList>
    </citation>
    <scope>NUCLEOTIDE SEQUENCE</scope>
    <source>
        <strain evidence="2">Sampled in the wild</strain>
    </source>
</reference>
<gene>
    <name evidence="2" type="ORF">J437_LFUL008854</name>
</gene>
<evidence type="ECO:0000313" key="2">
    <source>
        <dbReference type="EMBL" id="KAG8229218.1"/>
    </source>
</evidence>
<comment type="caution">
    <text evidence="2">The sequence shown here is derived from an EMBL/GenBank/DDBJ whole genome shotgun (WGS) entry which is preliminary data.</text>
</comment>
<evidence type="ECO:0000259" key="1">
    <source>
        <dbReference type="Pfam" id="PF03184"/>
    </source>
</evidence>
<dbReference type="Proteomes" id="UP000792457">
    <property type="component" value="Unassembled WGS sequence"/>
</dbReference>
<dbReference type="InterPro" id="IPR050863">
    <property type="entry name" value="CenT-Element_Derived"/>
</dbReference>
<dbReference type="OrthoDB" id="8191755at2759"/>
<dbReference type="GO" id="GO:0005634">
    <property type="term" value="C:nucleus"/>
    <property type="evidence" value="ECO:0007669"/>
    <property type="project" value="TreeGrafter"/>
</dbReference>
<protein>
    <recommendedName>
        <fullName evidence="1">DDE-1 domain-containing protein</fullName>
    </recommendedName>
</protein>
<dbReference type="PANTHER" id="PTHR19303:SF74">
    <property type="entry name" value="POGO TRANSPOSABLE ELEMENT WITH KRAB DOMAIN"/>
    <property type="match status" value="1"/>
</dbReference>
<dbReference type="InterPro" id="IPR004875">
    <property type="entry name" value="DDE_SF_endonuclease_dom"/>
</dbReference>
<reference evidence="2" key="2">
    <citation type="submission" date="2017-10" db="EMBL/GenBank/DDBJ databases">
        <title>Ladona fulva Genome sequencing and assembly.</title>
        <authorList>
            <person name="Murali S."/>
            <person name="Richards S."/>
            <person name="Bandaranaike D."/>
            <person name="Bellair M."/>
            <person name="Blankenburg K."/>
            <person name="Chao H."/>
            <person name="Dinh H."/>
            <person name="Doddapaneni H."/>
            <person name="Dugan-Rocha S."/>
            <person name="Elkadiri S."/>
            <person name="Gnanaolivu R."/>
            <person name="Hernandez B."/>
            <person name="Skinner E."/>
            <person name="Javaid M."/>
            <person name="Lee S."/>
            <person name="Li M."/>
            <person name="Ming W."/>
            <person name="Munidasa M."/>
            <person name="Muniz J."/>
            <person name="Nguyen L."/>
            <person name="Hughes D."/>
            <person name="Osuji N."/>
            <person name="Pu L.-L."/>
            <person name="Puazo M."/>
            <person name="Qu C."/>
            <person name="Quiroz J."/>
            <person name="Raj R."/>
            <person name="Weissenberger G."/>
            <person name="Xin Y."/>
            <person name="Zou X."/>
            <person name="Han Y."/>
            <person name="Worley K."/>
            <person name="Muzny D."/>
            <person name="Gibbs R."/>
        </authorList>
    </citation>
    <scope>NUCLEOTIDE SEQUENCE</scope>
    <source>
        <strain evidence="2">Sampled in the wild</strain>
    </source>
</reference>
<dbReference type="PANTHER" id="PTHR19303">
    <property type="entry name" value="TRANSPOSON"/>
    <property type="match status" value="1"/>
</dbReference>
<dbReference type="EMBL" id="KZ308417">
    <property type="protein sequence ID" value="KAG8229218.1"/>
    <property type="molecule type" value="Genomic_DNA"/>
</dbReference>
<organism evidence="2 3">
    <name type="scientific">Ladona fulva</name>
    <name type="common">Scarce chaser dragonfly</name>
    <name type="synonym">Libellula fulva</name>
    <dbReference type="NCBI Taxonomy" id="123851"/>
    <lineage>
        <taxon>Eukaryota</taxon>
        <taxon>Metazoa</taxon>
        <taxon>Ecdysozoa</taxon>
        <taxon>Arthropoda</taxon>
        <taxon>Hexapoda</taxon>
        <taxon>Insecta</taxon>
        <taxon>Pterygota</taxon>
        <taxon>Palaeoptera</taxon>
        <taxon>Odonata</taxon>
        <taxon>Epiprocta</taxon>
        <taxon>Anisoptera</taxon>
        <taxon>Libelluloidea</taxon>
        <taxon>Libellulidae</taxon>
        <taxon>Ladona</taxon>
    </lineage>
</organism>
<keyword evidence="3" id="KW-1185">Reference proteome</keyword>
<evidence type="ECO:0000313" key="3">
    <source>
        <dbReference type="Proteomes" id="UP000792457"/>
    </source>
</evidence>
<sequence length="127" mass="14593">MCMSASGNFMPPMFVFPRKQENSLLMNDAPPGSFACYNESEWINKESFVVWFKKFIEFSNPLPNKPLLLILDGHESHTKSLELIQLARDKNVTLVCCPPHTSATHHLQPQDVSFMCPLSTFYEQELR</sequence>
<dbReference type="GO" id="GO:0003677">
    <property type="term" value="F:DNA binding"/>
    <property type="evidence" value="ECO:0007669"/>
    <property type="project" value="TreeGrafter"/>
</dbReference>
<dbReference type="Pfam" id="PF03184">
    <property type="entry name" value="DDE_1"/>
    <property type="match status" value="1"/>
</dbReference>
<dbReference type="AlphaFoldDB" id="A0A8K0P1L7"/>
<accession>A0A8K0P1L7</accession>
<proteinExistence type="predicted"/>
<name>A0A8K0P1L7_LADFU</name>
<feature type="domain" description="DDE-1" evidence="1">
    <location>
        <begin position="2"/>
        <end position="125"/>
    </location>
</feature>